<keyword evidence="4" id="KW-0614">Plasmid</keyword>
<keyword evidence="3" id="KW-0862">Zinc</keyword>
<dbReference type="SUPFAM" id="SSF55031">
    <property type="entry name" value="Bacterial exopeptidase dimerisation domain"/>
    <property type="match status" value="1"/>
</dbReference>
<dbReference type="InterPro" id="IPR010158">
    <property type="entry name" value="Amidase_Cbmase"/>
</dbReference>
<dbReference type="Proteomes" id="UP000027186">
    <property type="component" value="Plasmid AbAZ39_p2"/>
</dbReference>
<evidence type="ECO:0000256" key="3">
    <source>
        <dbReference type="PIRSR" id="PIRSR001235-1"/>
    </source>
</evidence>
<evidence type="ECO:0000256" key="2">
    <source>
        <dbReference type="ARBA" id="ARBA00022801"/>
    </source>
</evidence>
<dbReference type="KEGG" id="abq:ABAZ39_23735"/>
<proteinExistence type="inferred from homology"/>
<feature type="binding site" evidence="3">
    <location>
        <position position="97"/>
    </location>
    <ligand>
        <name>Zn(2+)</name>
        <dbReference type="ChEBI" id="CHEBI:29105"/>
        <label>1</label>
    </ligand>
</feature>
<feature type="binding site" evidence="3">
    <location>
        <position position="86"/>
    </location>
    <ligand>
        <name>Zn(2+)</name>
        <dbReference type="ChEBI" id="CHEBI:29105"/>
        <label>1</label>
    </ligand>
</feature>
<dbReference type="GO" id="GO:0016813">
    <property type="term" value="F:hydrolase activity, acting on carbon-nitrogen (but not peptide) bonds, in linear amidines"/>
    <property type="evidence" value="ECO:0007669"/>
    <property type="project" value="InterPro"/>
</dbReference>
<dbReference type="PIRSF" id="PIRSF001235">
    <property type="entry name" value="Amidase_carbamoylase"/>
    <property type="match status" value="1"/>
</dbReference>
<feature type="binding site" evidence="3">
    <location>
        <position position="385"/>
    </location>
    <ligand>
        <name>Zn(2+)</name>
        <dbReference type="ChEBI" id="CHEBI:29105"/>
        <label>2</label>
    </ligand>
</feature>
<protein>
    <submittedName>
        <fullName evidence="4">Allantoate amidohydrolase</fullName>
    </submittedName>
</protein>
<reference evidence="4 5" key="1">
    <citation type="journal article" date="2014" name="Genome Announc.">
        <title>Complete Genome Sequence of the Model Rhizosphere Strain Azospirillum brasilense Az39, Successfully Applied in Agriculture.</title>
        <authorList>
            <person name="Rivera D."/>
            <person name="Revale S."/>
            <person name="Molina R."/>
            <person name="Gualpa J."/>
            <person name="Puente M."/>
            <person name="Maroniche G."/>
            <person name="Paris G."/>
            <person name="Baker D."/>
            <person name="Clavijo B."/>
            <person name="McLay K."/>
            <person name="Spaepen S."/>
            <person name="Perticari A."/>
            <person name="Vazquez M."/>
            <person name="Wisniewski-Dye F."/>
            <person name="Watkins C."/>
            <person name="Martinez-Abarca F."/>
            <person name="Vanderleyden J."/>
            <person name="Cassan F."/>
        </authorList>
    </citation>
    <scope>NUCLEOTIDE SEQUENCE [LARGE SCALE GENOMIC DNA]</scope>
    <source>
        <strain evidence="4 5">Az39</strain>
        <plasmid evidence="4">AbAZ39_p2</plasmid>
    </source>
</reference>
<name>A0A060DQ84_9PROT</name>
<dbReference type="AlphaFoldDB" id="A0A060DQ84"/>
<feature type="binding site" evidence="3">
    <location>
        <position position="97"/>
    </location>
    <ligand>
        <name>Zn(2+)</name>
        <dbReference type="ChEBI" id="CHEBI:29105"/>
        <label>2</label>
    </ligand>
</feature>
<feature type="binding site" evidence="3">
    <location>
        <position position="132"/>
    </location>
    <ligand>
        <name>Zn(2+)</name>
        <dbReference type="ChEBI" id="CHEBI:29105"/>
        <label>2</label>
    </ligand>
</feature>
<accession>A0A060DQ84</accession>
<keyword evidence="3" id="KW-0479">Metal-binding</keyword>
<dbReference type="GO" id="GO:0046872">
    <property type="term" value="F:metal ion binding"/>
    <property type="evidence" value="ECO:0007669"/>
    <property type="project" value="UniProtKB-KW"/>
</dbReference>
<dbReference type="PANTHER" id="PTHR32494">
    <property type="entry name" value="ALLANTOATE DEIMINASE-RELATED"/>
    <property type="match status" value="1"/>
</dbReference>
<keyword evidence="2 4" id="KW-0378">Hydrolase</keyword>
<dbReference type="InterPro" id="IPR002933">
    <property type="entry name" value="Peptidase_M20"/>
</dbReference>
<gene>
    <name evidence="4" type="ORF">ABAZ39_23735</name>
</gene>
<geneLocation type="plasmid" evidence="4 5">
    <name>AbAZ39_p2</name>
</geneLocation>
<comment type="similarity">
    <text evidence="1">Belongs to the peptidase M20 family.</text>
</comment>
<dbReference type="NCBIfam" id="NF006771">
    <property type="entry name" value="PRK09290.1-5"/>
    <property type="match status" value="1"/>
</dbReference>
<comment type="cofactor">
    <cofactor evidence="3">
        <name>Zn(2+)</name>
        <dbReference type="ChEBI" id="CHEBI:29105"/>
    </cofactor>
    <text evidence="3">Binds 2 Zn(2+) ions per subunit.</text>
</comment>
<organism evidence="4 5">
    <name type="scientific">Azospirillum argentinense</name>
    <dbReference type="NCBI Taxonomy" id="2970906"/>
    <lineage>
        <taxon>Bacteria</taxon>
        <taxon>Pseudomonadati</taxon>
        <taxon>Pseudomonadota</taxon>
        <taxon>Alphaproteobacteria</taxon>
        <taxon>Rhodospirillales</taxon>
        <taxon>Azospirillaceae</taxon>
        <taxon>Azospirillum</taxon>
    </lineage>
</organism>
<evidence type="ECO:0000256" key="1">
    <source>
        <dbReference type="ARBA" id="ARBA00006153"/>
    </source>
</evidence>
<dbReference type="EMBL" id="CP007795">
    <property type="protein sequence ID" value="AIB14907.1"/>
    <property type="molecule type" value="Genomic_DNA"/>
</dbReference>
<dbReference type="PANTHER" id="PTHR32494:SF5">
    <property type="entry name" value="ALLANTOATE AMIDOHYDROLASE"/>
    <property type="match status" value="1"/>
</dbReference>
<dbReference type="InterPro" id="IPR036264">
    <property type="entry name" value="Bact_exopeptidase_dim_dom"/>
</dbReference>
<evidence type="ECO:0000313" key="5">
    <source>
        <dbReference type="Proteomes" id="UP000027186"/>
    </source>
</evidence>
<dbReference type="CDD" id="cd03884">
    <property type="entry name" value="M20_bAS"/>
    <property type="match status" value="1"/>
</dbReference>
<dbReference type="Pfam" id="PF01546">
    <property type="entry name" value="Peptidase_M20"/>
    <property type="match status" value="1"/>
</dbReference>
<sequence length="412" mass="44437">MGTMSDLRIDGDRLWRTLMDLAKIGATPKGGLCRLALTDLDKEGRDLFVRWCEEAGCTVTVDEVGNIFARRPGRNPDRPAVCMGSHLDTQPTGGRFDGIYGVLAGLEVIRSFNDQGIETDAPIDLIVWTNEEGARFSPPMLGSGVAMGVFTLDHVLDIRDTDGVRLGDELARIGYKGEVPVTGHAMGAYFEAHIEQGPVLEAEDVEIGVVTGAQGQRWYEATVTGRESHAGPTPMRLRRDALAGAAVMMEAVEAIALEVGGDACSTIGRVQVHPDSRNVIPGRVWFTIDLRNPDPDALARMDAMLRERLAAIADKRGLTLELTDFWAFPTTPFAPELVGHVRRSVERRGLSHRDIVSGAGHDAVYVARKVPTAMIFIPCENGLSHNEAENIKPEHAASGCAVLADAVLATAG</sequence>
<dbReference type="NCBIfam" id="TIGR01879">
    <property type="entry name" value="hydantase"/>
    <property type="match status" value="1"/>
</dbReference>
<dbReference type="Gene3D" id="3.40.630.10">
    <property type="entry name" value="Zn peptidases"/>
    <property type="match status" value="1"/>
</dbReference>
<feature type="binding site" evidence="3">
    <location>
        <position position="193"/>
    </location>
    <ligand>
        <name>Zn(2+)</name>
        <dbReference type="ChEBI" id="CHEBI:29105"/>
        <label>1</label>
    </ligand>
</feature>
<dbReference type="SUPFAM" id="SSF53187">
    <property type="entry name" value="Zn-dependent exopeptidases"/>
    <property type="match status" value="1"/>
</dbReference>
<dbReference type="NCBIfam" id="NF006769">
    <property type="entry name" value="PRK09290.1-3"/>
    <property type="match status" value="1"/>
</dbReference>
<dbReference type="NCBIfam" id="NF009527">
    <property type="entry name" value="PRK12891.1"/>
    <property type="match status" value="1"/>
</dbReference>
<dbReference type="Gene3D" id="3.30.70.360">
    <property type="match status" value="1"/>
</dbReference>
<evidence type="ECO:0000313" key="4">
    <source>
        <dbReference type="EMBL" id="AIB14907.1"/>
    </source>
</evidence>